<dbReference type="GeneID" id="30027854"/>
<dbReference type="RefSeq" id="XP_018710876.1">
    <property type="nucleotide sequence ID" value="XM_018854878.1"/>
</dbReference>
<dbReference type="CDD" id="cd03382">
    <property type="entry name" value="PAP2_dolichyldiphosphatase"/>
    <property type="match status" value="1"/>
</dbReference>
<keyword evidence="4 6" id="KW-1133">Transmembrane helix</keyword>
<dbReference type="Proteomes" id="UP000092555">
    <property type="component" value="Unassembled WGS sequence"/>
</dbReference>
<keyword evidence="2 6" id="KW-0812">Transmembrane</keyword>
<dbReference type="GO" id="GO:0005789">
    <property type="term" value="C:endoplasmic reticulum membrane"/>
    <property type="evidence" value="ECO:0007669"/>
    <property type="project" value="UniProtKB-SubCell"/>
</dbReference>
<dbReference type="SMART" id="SM00014">
    <property type="entry name" value="acidPPc"/>
    <property type="match status" value="1"/>
</dbReference>
<dbReference type="InterPro" id="IPR000326">
    <property type="entry name" value="PAP2/HPO"/>
</dbReference>
<evidence type="ECO:0000256" key="1">
    <source>
        <dbReference type="ARBA" id="ARBA00004141"/>
    </source>
</evidence>
<feature type="transmembrane region" description="Helical" evidence="6">
    <location>
        <begin position="152"/>
        <end position="174"/>
    </location>
</feature>
<gene>
    <name evidence="8" type="ORF">METBIDRAFT_196974</name>
</gene>
<evidence type="ECO:0000256" key="5">
    <source>
        <dbReference type="ARBA" id="ARBA00023136"/>
    </source>
</evidence>
<organism evidence="8 9">
    <name type="scientific">Metschnikowia bicuspidata var. bicuspidata NRRL YB-4993</name>
    <dbReference type="NCBI Taxonomy" id="869754"/>
    <lineage>
        <taxon>Eukaryota</taxon>
        <taxon>Fungi</taxon>
        <taxon>Dikarya</taxon>
        <taxon>Ascomycota</taxon>
        <taxon>Saccharomycotina</taxon>
        <taxon>Pichiomycetes</taxon>
        <taxon>Metschnikowiaceae</taxon>
        <taxon>Metschnikowia</taxon>
    </lineage>
</organism>
<keyword evidence="3 6" id="KW-0378">Hydrolase</keyword>
<evidence type="ECO:0000313" key="9">
    <source>
        <dbReference type="Proteomes" id="UP000092555"/>
    </source>
</evidence>
<proteinExistence type="inferred from homology"/>
<dbReference type="OrthoDB" id="302705at2759"/>
<feature type="transmembrane region" description="Helical" evidence="6">
    <location>
        <begin position="101"/>
        <end position="119"/>
    </location>
</feature>
<evidence type="ECO:0000313" key="8">
    <source>
        <dbReference type="EMBL" id="OBA20354.1"/>
    </source>
</evidence>
<name>A0A1A0H8B6_9ASCO</name>
<evidence type="ECO:0000256" key="3">
    <source>
        <dbReference type="ARBA" id="ARBA00022801"/>
    </source>
</evidence>
<dbReference type="InterPro" id="IPR039667">
    <property type="entry name" value="Dolichyldiphosphatase_PAP2"/>
</dbReference>
<dbReference type="InterPro" id="IPR036938">
    <property type="entry name" value="PAP2/HPO_sf"/>
</dbReference>
<keyword evidence="9" id="KW-1185">Reference proteome</keyword>
<dbReference type="GO" id="GO:0047874">
    <property type="term" value="F:dolichyldiphosphatase activity"/>
    <property type="evidence" value="ECO:0007669"/>
    <property type="project" value="UniProtKB-UniRule"/>
</dbReference>
<comment type="subcellular location">
    <subcellularLocation>
        <location evidence="6">Endoplasmic reticulum membrane</location>
        <topology evidence="6">Multi-pass membrane protein</topology>
    </subcellularLocation>
    <subcellularLocation>
        <location evidence="1">Membrane</location>
        <topology evidence="1">Multi-pass membrane protein</topology>
    </subcellularLocation>
</comment>
<evidence type="ECO:0000259" key="7">
    <source>
        <dbReference type="SMART" id="SM00014"/>
    </source>
</evidence>
<dbReference type="GO" id="GO:0008610">
    <property type="term" value="P:lipid biosynthetic process"/>
    <property type="evidence" value="ECO:0007669"/>
    <property type="project" value="EnsemblFungi"/>
</dbReference>
<feature type="domain" description="Phosphatidic acid phosphatase type 2/haloperoxidase" evidence="7">
    <location>
        <begin position="55"/>
        <end position="168"/>
    </location>
</feature>
<dbReference type="AlphaFoldDB" id="A0A1A0H8B6"/>
<keyword evidence="6" id="KW-0256">Endoplasmic reticulum</keyword>
<dbReference type="STRING" id="869754.A0A1A0H8B6"/>
<evidence type="ECO:0000256" key="6">
    <source>
        <dbReference type="RuleBase" id="RU367078"/>
    </source>
</evidence>
<sequence length="230" mass="26296">MEYNPVPFYHTYILYDPNDLVSTACVQFSLFPIYVMVFYTSWFLVTREIQPVITVGGHLVGEVLNVIIKRAVQQPRPDFHRHFGEGSLVLGHGMPSAHSQFMGFFAAYYMCVVILQIPVTKVHKAGTGMFLVVSGVCVAFSRVYLQYHTTPQVVVGLAVGVVWGLFYFVVLLLARDVGLVDWVLLWRVVAFFSVKDSYYHCYRLFEEEARQVDECRVAKKRGLVCKPHQE</sequence>
<comment type="function">
    <text evidence="6">Required for efficient N-glycosylation. Necessary for maintaining optimal levels of dolichol-linked oligosaccharides. Hydrolyzes dolichyl pyrophosphate at a very high rate and dolichyl monophosphate at a much lower rate. Does not act on phosphatidate.</text>
</comment>
<accession>A0A1A0H8B6</accession>
<reference evidence="8 9" key="1">
    <citation type="submission" date="2016-05" db="EMBL/GenBank/DDBJ databases">
        <title>Comparative genomics of biotechnologically important yeasts.</title>
        <authorList>
            <consortium name="DOE Joint Genome Institute"/>
            <person name="Riley R."/>
            <person name="Haridas S."/>
            <person name="Wolfe K.H."/>
            <person name="Lopes M.R."/>
            <person name="Hittinger C.T."/>
            <person name="Goker M."/>
            <person name="Salamov A."/>
            <person name="Wisecaver J."/>
            <person name="Long T.M."/>
            <person name="Aerts A.L."/>
            <person name="Barry K."/>
            <person name="Choi C."/>
            <person name="Clum A."/>
            <person name="Coughlan A.Y."/>
            <person name="Deshpande S."/>
            <person name="Douglass A.P."/>
            <person name="Hanson S.J."/>
            <person name="Klenk H.-P."/>
            <person name="LaButti K."/>
            <person name="Lapidus A."/>
            <person name="Lindquist E."/>
            <person name="Lipzen A."/>
            <person name="Meier-kolthoff J.P."/>
            <person name="Ohm R.A."/>
            <person name="Otillar R.P."/>
            <person name="Pangilinan J."/>
            <person name="Peng Y."/>
            <person name="Rokas A."/>
            <person name="Rosa C.A."/>
            <person name="Scheuner C."/>
            <person name="Sibirny A.A."/>
            <person name="Slot J.C."/>
            <person name="Stielow J.B."/>
            <person name="Sun H."/>
            <person name="Kurtzman C.P."/>
            <person name="Blackwell M."/>
            <person name="Grigoriev I.V."/>
            <person name="Jeffries T.W."/>
        </authorList>
    </citation>
    <scope>NUCLEOTIDE SEQUENCE [LARGE SCALE GENOMIC DNA]</scope>
    <source>
        <strain evidence="8 9">NRRL YB-4993</strain>
    </source>
</reference>
<comment type="catalytic activity">
    <reaction evidence="6">
        <text>a di-trans,poly-cis-dolichyl diphosphate + H2O = a di-trans,poly-cis-dolichyl phosphate + phosphate + H(+)</text>
        <dbReference type="Rhea" id="RHEA:14385"/>
        <dbReference type="Rhea" id="RHEA-COMP:19498"/>
        <dbReference type="Rhea" id="RHEA-COMP:19506"/>
        <dbReference type="ChEBI" id="CHEBI:15377"/>
        <dbReference type="ChEBI" id="CHEBI:15378"/>
        <dbReference type="ChEBI" id="CHEBI:43474"/>
        <dbReference type="ChEBI" id="CHEBI:57497"/>
        <dbReference type="ChEBI" id="CHEBI:57683"/>
        <dbReference type="EC" id="3.6.1.43"/>
    </reaction>
</comment>
<keyword evidence="5 6" id="KW-0472">Membrane</keyword>
<dbReference type="Gene3D" id="1.20.144.10">
    <property type="entry name" value="Phosphatidic acid phosphatase type 2/haloperoxidase"/>
    <property type="match status" value="1"/>
</dbReference>
<dbReference type="Pfam" id="PF01569">
    <property type="entry name" value="PAP2"/>
    <property type="match status" value="1"/>
</dbReference>
<feature type="transmembrane region" description="Helical" evidence="6">
    <location>
        <begin position="125"/>
        <end position="145"/>
    </location>
</feature>
<dbReference type="UniPathway" id="UPA00378"/>
<dbReference type="GO" id="GO:0006487">
    <property type="term" value="P:protein N-linked glycosylation"/>
    <property type="evidence" value="ECO:0007669"/>
    <property type="project" value="UniProtKB-UniRule"/>
</dbReference>
<protein>
    <recommendedName>
        <fullName evidence="6">Dolichyldiphosphatase</fullName>
        <ecNumber evidence="6">3.6.1.43</ecNumber>
    </recommendedName>
</protein>
<dbReference type="EC" id="3.6.1.43" evidence="6"/>
<feature type="transmembrane region" description="Helical" evidence="6">
    <location>
        <begin position="20"/>
        <end position="45"/>
    </location>
</feature>
<dbReference type="SUPFAM" id="SSF48317">
    <property type="entry name" value="Acid phosphatase/Vanadium-dependent haloperoxidase"/>
    <property type="match status" value="1"/>
</dbReference>
<evidence type="ECO:0000256" key="4">
    <source>
        <dbReference type="ARBA" id="ARBA00022989"/>
    </source>
</evidence>
<dbReference type="EMBL" id="LXTC01000004">
    <property type="protein sequence ID" value="OBA20354.1"/>
    <property type="molecule type" value="Genomic_DNA"/>
</dbReference>
<comment type="similarity">
    <text evidence="6">Belongs to the dolichyldiphosphatase family.</text>
</comment>
<evidence type="ECO:0000256" key="2">
    <source>
        <dbReference type="ARBA" id="ARBA00022692"/>
    </source>
</evidence>
<dbReference type="PANTHER" id="PTHR11247:SF1">
    <property type="entry name" value="DOLICHYLDIPHOSPHATASE 1"/>
    <property type="match status" value="1"/>
</dbReference>
<comment type="caution">
    <text evidence="8">The sequence shown here is derived from an EMBL/GenBank/DDBJ whole genome shotgun (WGS) entry which is preliminary data.</text>
</comment>
<comment type="pathway">
    <text evidence="6">Protein modification; protein glycosylation.</text>
</comment>
<dbReference type="PANTHER" id="PTHR11247">
    <property type="entry name" value="PALMITOYL-PROTEIN THIOESTERASE/DOLICHYLDIPHOSPHATASE 1"/>
    <property type="match status" value="1"/>
</dbReference>